<dbReference type="NCBIfam" id="TIGR01100">
    <property type="entry name" value="V_ATP_synt_C"/>
    <property type="match status" value="1"/>
</dbReference>
<dbReference type="InterPro" id="IPR011555">
    <property type="entry name" value="ATPase_proteolipid_su_C_euk"/>
</dbReference>
<proteinExistence type="inferred from homology"/>
<sequence length="166" mass="17220">MVLLQIIQAVQADDPTIEAGQASFFGFIGIACALVFANLGAAYGTAKSGVGIASMGVLKPELIFKSIVPVIMAGILGIYGLIISLLIFQKIDDKKYTYFQGYQHLSSGLCCGVSSLAAGLAIGIVGDAGVRANAQQEAVFVGMILILIFAEALGLYGMIIAIVLSQ</sequence>
<feature type="transmembrane region" description="Helical" evidence="10">
    <location>
        <begin position="22"/>
        <end position="46"/>
    </location>
</feature>
<dbReference type="PRINTS" id="PR00122">
    <property type="entry name" value="VACATPASE"/>
</dbReference>
<dbReference type="AlphaFoldDB" id="A0A7S3JCY5"/>
<dbReference type="SUPFAM" id="SSF81333">
    <property type="entry name" value="F1F0 ATP synthase subunit C"/>
    <property type="match status" value="2"/>
</dbReference>
<evidence type="ECO:0000256" key="3">
    <source>
        <dbReference type="ARBA" id="ARBA00022448"/>
    </source>
</evidence>
<dbReference type="CDD" id="cd18175">
    <property type="entry name" value="ATP-synt_Vo_c_ATP6C_rpt1"/>
    <property type="match status" value="1"/>
</dbReference>
<comment type="similarity">
    <text evidence="2 10">Belongs to the V-ATPase proteolipid subunit family.</text>
</comment>
<evidence type="ECO:0000313" key="12">
    <source>
        <dbReference type="EMBL" id="CAE0351955.1"/>
    </source>
</evidence>
<comment type="subcellular location">
    <subcellularLocation>
        <location evidence="1 10">Vacuole membrane</location>
        <topology evidence="1 10">Multi-pass membrane protein</topology>
    </subcellularLocation>
</comment>
<keyword evidence="8 10" id="KW-0406">Ion transport</keyword>
<evidence type="ECO:0000256" key="7">
    <source>
        <dbReference type="ARBA" id="ARBA00022989"/>
    </source>
</evidence>
<evidence type="ECO:0000256" key="5">
    <source>
        <dbReference type="ARBA" id="ARBA00022692"/>
    </source>
</evidence>
<feature type="domain" description="V-ATPase proteolipid subunit C-like" evidence="11">
    <location>
        <begin position="106"/>
        <end position="164"/>
    </location>
</feature>
<dbReference type="InterPro" id="IPR035921">
    <property type="entry name" value="F/V-ATP_Csub_sf"/>
</dbReference>
<dbReference type="GO" id="GO:0005774">
    <property type="term" value="C:vacuolar membrane"/>
    <property type="evidence" value="ECO:0007669"/>
    <property type="project" value="UniProtKB-SubCell"/>
</dbReference>
<feature type="transmembrane region" description="Helical" evidence="10">
    <location>
        <begin position="138"/>
        <end position="164"/>
    </location>
</feature>
<evidence type="ECO:0000256" key="9">
    <source>
        <dbReference type="ARBA" id="ARBA00023136"/>
    </source>
</evidence>
<evidence type="ECO:0000256" key="8">
    <source>
        <dbReference type="ARBA" id="ARBA00023065"/>
    </source>
</evidence>
<dbReference type="GO" id="GO:0046961">
    <property type="term" value="F:proton-transporting ATPase activity, rotational mechanism"/>
    <property type="evidence" value="ECO:0007669"/>
    <property type="project" value="InterPro"/>
</dbReference>
<evidence type="ECO:0000256" key="4">
    <source>
        <dbReference type="ARBA" id="ARBA00022554"/>
    </source>
</evidence>
<dbReference type="InterPro" id="IPR000245">
    <property type="entry name" value="ATPase_proteolipid_csu"/>
</dbReference>
<gene>
    <name evidence="12" type="ORF">EHAR0213_LOCUS10871</name>
</gene>
<dbReference type="GO" id="GO:0033179">
    <property type="term" value="C:proton-transporting V-type ATPase, V0 domain"/>
    <property type="evidence" value="ECO:0007669"/>
    <property type="project" value="InterPro"/>
</dbReference>
<dbReference type="Gene3D" id="1.20.120.610">
    <property type="entry name" value="lithium bound rotor ring of v- atpase"/>
    <property type="match status" value="1"/>
</dbReference>
<evidence type="ECO:0000256" key="6">
    <source>
        <dbReference type="ARBA" id="ARBA00022781"/>
    </source>
</evidence>
<keyword evidence="9 10" id="KW-0472">Membrane</keyword>
<accession>A0A7S3JCY5</accession>
<evidence type="ECO:0000256" key="1">
    <source>
        <dbReference type="ARBA" id="ARBA00004128"/>
    </source>
</evidence>
<organism evidence="12">
    <name type="scientific">Euplotes harpa</name>
    <dbReference type="NCBI Taxonomy" id="151035"/>
    <lineage>
        <taxon>Eukaryota</taxon>
        <taxon>Sar</taxon>
        <taxon>Alveolata</taxon>
        <taxon>Ciliophora</taxon>
        <taxon>Intramacronucleata</taxon>
        <taxon>Spirotrichea</taxon>
        <taxon>Hypotrichia</taxon>
        <taxon>Euplotida</taxon>
        <taxon>Euplotidae</taxon>
        <taxon>Euplotes</taxon>
    </lineage>
</organism>
<evidence type="ECO:0000256" key="10">
    <source>
        <dbReference type="RuleBase" id="RU363060"/>
    </source>
</evidence>
<keyword evidence="4 10" id="KW-0926">Vacuole</keyword>
<name>A0A7S3JCY5_9SPIT</name>
<keyword evidence="3 10" id="KW-0813">Transport</keyword>
<dbReference type="Pfam" id="PF00137">
    <property type="entry name" value="ATP-synt_C"/>
    <property type="match status" value="2"/>
</dbReference>
<evidence type="ECO:0000259" key="11">
    <source>
        <dbReference type="Pfam" id="PF00137"/>
    </source>
</evidence>
<feature type="domain" description="V-ATPase proteolipid subunit C-like" evidence="11">
    <location>
        <begin position="28"/>
        <end position="87"/>
    </location>
</feature>
<reference evidence="12" key="1">
    <citation type="submission" date="2021-01" db="EMBL/GenBank/DDBJ databases">
        <authorList>
            <person name="Corre E."/>
            <person name="Pelletier E."/>
            <person name="Niang G."/>
            <person name="Scheremetjew M."/>
            <person name="Finn R."/>
            <person name="Kale V."/>
            <person name="Holt S."/>
            <person name="Cochrane G."/>
            <person name="Meng A."/>
            <person name="Brown T."/>
            <person name="Cohen L."/>
        </authorList>
    </citation>
    <scope>NUCLEOTIDE SEQUENCE</scope>
    <source>
        <strain evidence="12">FSP1.4</strain>
    </source>
</reference>
<feature type="transmembrane region" description="Helical" evidence="10">
    <location>
        <begin position="101"/>
        <end position="126"/>
    </location>
</feature>
<dbReference type="CDD" id="cd18176">
    <property type="entry name" value="ATP-synt_Vo_c_ATP6C_rpt2"/>
    <property type="match status" value="1"/>
</dbReference>
<evidence type="ECO:0000256" key="2">
    <source>
        <dbReference type="ARBA" id="ARBA00007296"/>
    </source>
</evidence>
<dbReference type="FunFam" id="1.20.120.610:FF:000003">
    <property type="entry name" value="V-type proton ATPase proteolipid subunit"/>
    <property type="match status" value="1"/>
</dbReference>
<dbReference type="EMBL" id="HBII01026118">
    <property type="protein sequence ID" value="CAE0351955.1"/>
    <property type="molecule type" value="Transcribed_RNA"/>
</dbReference>
<dbReference type="PANTHER" id="PTHR10263">
    <property type="entry name" value="V-TYPE PROTON ATPASE PROTEOLIPID SUBUNIT"/>
    <property type="match status" value="1"/>
</dbReference>
<keyword evidence="5 10" id="KW-0812">Transmembrane</keyword>
<keyword evidence="6 10" id="KW-0375">Hydrogen ion transport</keyword>
<protein>
    <recommendedName>
        <fullName evidence="10">V-type proton ATPase proteolipid subunit</fullName>
    </recommendedName>
</protein>
<dbReference type="InterPro" id="IPR002379">
    <property type="entry name" value="ATPase_proteolipid_c-like_dom"/>
</dbReference>
<keyword evidence="7 10" id="KW-1133">Transmembrane helix</keyword>
<feature type="transmembrane region" description="Helical" evidence="10">
    <location>
        <begin position="67"/>
        <end position="89"/>
    </location>
</feature>